<dbReference type="PANTHER" id="PTHR22761:SF5">
    <property type="entry name" value="CHARGED MULTIVESICULAR BODY PROTEIN 6"/>
    <property type="match status" value="1"/>
</dbReference>
<accession>A0A1G4MAQ7</accession>
<evidence type="ECO:0000313" key="8">
    <source>
        <dbReference type="EMBL" id="SCW00958.1"/>
    </source>
</evidence>
<dbReference type="EMBL" id="LT598492">
    <property type="protein sequence ID" value="SCW00958.1"/>
    <property type="molecule type" value="Genomic_DNA"/>
</dbReference>
<dbReference type="Pfam" id="PF03357">
    <property type="entry name" value="Snf7"/>
    <property type="match status" value="1"/>
</dbReference>
<dbReference type="GO" id="GO:0000815">
    <property type="term" value="C:ESCRT III complex"/>
    <property type="evidence" value="ECO:0007669"/>
    <property type="project" value="TreeGrafter"/>
</dbReference>
<keyword evidence="9" id="KW-1185">Reference proteome</keyword>
<evidence type="ECO:0000256" key="6">
    <source>
        <dbReference type="ARBA" id="ARBA00023136"/>
    </source>
</evidence>
<sequence>MGQKGSKIEVTKADKAVLQLKISKDDLHRYTRRTELLINNERQQLRHLLKEDPKNGKKNPRVRLILKRIHYQSHLLDQAADQLINLENMVATVEFKLIEQQFIAGLKQGNDVLTKLNKEFAGAEDLLDDVQEQIAYQEEIDQILSTSVVGGFEDELDRELQQLDQEVNGSQNLPELPSTEGLPAIQDSKQGSESVKQGEIGEEAKQEKAEEEERRTEPLLA</sequence>
<dbReference type="GO" id="GO:0005771">
    <property type="term" value="C:multivesicular body"/>
    <property type="evidence" value="ECO:0007669"/>
    <property type="project" value="TreeGrafter"/>
</dbReference>
<dbReference type="Proteomes" id="UP000190831">
    <property type="component" value="Chromosome D"/>
</dbReference>
<dbReference type="GO" id="GO:0032511">
    <property type="term" value="P:late endosome to vacuole transport via multivesicular body sorting pathway"/>
    <property type="evidence" value="ECO:0007669"/>
    <property type="project" value="TreeGrafter"/>
</dbReference>
<keyword evidence="4" id="KW-0967">Endosome</keyword>
<dbReference type="OrthoDB" id="441172at2759"/>
<evidence type="ECO:0000256" key="7">
    <source>
        <dbReference type="SAM" id="MobiDB-lite"/>
    </source>
</evidence>
<keyword evidence="3" id="KW-0813">Transport</keyword>
<proteinExistence type="inferred from homology"/>
<dbReference type="InterPro" id="IPR005024">
    <property type="entry name" value="Snf7_fam"/>
</dbReference>
<organism evidence="8 9">
    <name type="scientific">Lachancea fermentati</name>
    <name type="common">Zygosaccharomyces fermentati</name>
    <dbReference type="NCBI Taxonomy" id="4955"/>
    <lineage>
        <taxon>Eukaryota</taxon>
        <taxon>Fungi</taxon>
        <taxon>Dikarya</taxon>
        <taxon>Ascomycota</taxon>
        <taxon>Saccharomycotina</taxon>
        <taxon>Saccharomycetes</taxon>
        <taxon>Saccharomycetales</taxon>
        <taxon>Saccharomycetaceae</taxon>
        <taxon>Lachancea</taxon>
    </lineage>
</organism>
<feature type="region of interest" description="Disordered" evidence="7">
    <location>
        <begin position="169"/>
        <end position="221"/>
    </location>
</feature>
<dbReference type="PANTHER" id="PTHR22761">
    <property type="entry name" value="CHARGED MULTIVESICULAR BODY PROTEIN"/>
    <property type="match status" value="1"/>
</dbReference>
<evidence type="ECO:0000256" key="3">
    <source>
        <dbReference type="ARBA" id="ARBA00022448"/>
    </source>
</evidence>
<keyword evidence="5" id="KW-0653">Protein transport</keyword>
<dbReference type="OMA" id="RAKQPAM"/>
<keyword evidence="6" id="KW-0472">Membrane</keyword>
<dbReference type="GO" id="GO:0015031">
    <property type="term" value="P:protein transport"/>
    <property type="evidence" value="ECO:0007669"/>
    <property type="project" value="UniProtKB-KW"/>
</dbReference>
<evidence type="ECO:0000256" key="2">
    <source>
        <dbReference type="ARBA" id="ARBA00006190"/>
    </source>
</evidence>
<dbReference type="STRING" id="4955.A0A1G4MAQ7"/>
<comment type="subcellular location">
    <subcellularLocation>
        <location evidence="1">Endosome membrane</location>
    </subcellularLocation>
</comment>
<gene>
    <name evidence="8" type="ORF">LAFE_0D01904G</name>
</gene>
<protein>
    <submittedName>
        <fullName evidence="8">LAFE_0D01904g1_1</fullName>
    </submittedName>
</protein>
<feature type="compositionally biased region" description="Basic and acidic residues" evidence="7">
    <location>
        <begin position="202"/>
        <end position="221"/>
    </location>
</feature>
<dbReference type="AlphaFoldDB" id="A0A1G4MAQ7"/>
<evidence type="ECO:0000256" key="5">
    <source>
        <dbReference type="ARBA" id="ARBA00022927"/>
    </source>
</evidence>
<evidence type="ECO:0000256" key="4">
    <source>
        <dbReference type="ARBA" id="ARBA00022753"/>
    </source>
</evidence>
<evidence type="ECO:0000313" key="9">
    <source>
        <dbReference type="Proteomes" id="UP000190831"/>
    </source>
</evidence>
<dbReference type="GO" id="GO:0006900">
    <property type="term" value="P:vesicle budding from membrane"/>
    <property type="evidence" value="ECO:0007669"/>
    <property type="project" value="TreeGrafter"/>
</dbReference>
<evidence type="ECO:0000256" key="1">
    <source>
        <dbReference type="ARBA" id="ARBA00004608"/>
    </source>
</evidence>
<reference evidence="8 9" key="1">
    <citation type="submission" date="2016-03" db="EMBL/GenBank/DDBJ databases">
        <authorList>
            <person name="Devillers H."/>
        </authorList>
    </citation>
    <scope>NUCLEOTIDE SEQUENCE [LARGE SCALE GENOMIC DNA]</scope>
    <source>
        <strain evidence="8">CBS 6772</strain>
    </source>
</reference>
<comment type="similarity">
    <text evidence="2">Belongs to the SNF7 family.</text>
</comment>
<name>A0A1G4MAQ7_LACFM</name>